<dbReference type="EMBL" id="JH000008">
    <property type="protein sequence ID" value="EGV93084.1"/>
    <property type="molecule type" value="Genomic_DNA"/>
</dbReference>
<keyword evidence="1" id="KW-0732">Signal</keyword>
<organism evidence="2 3">
    <name type="scientific">Cricetulus griseus</name>
    <name type="common">Chinese hamster</name>
    <name type="synonym">Cricetulus barabensis griseus</name>
    <dbReference type="NCBI Taxonomy" id="10029"/>
    <lineage>
        <taxon>Eukaryota</taxon>
        <taxon>Metazoa</taxon>
        <taxon>Chordata</taxon>
        <taxon>Craniata</taxon>
        <taxon>Vertebrata</taxon>
        <taxon>Euteleostomi</taxon>
        <taxon>Mammalia</taxon>
        <taxon>Eutheria</taxon>
        <taxon>Euarchontoglires</taxon>
        <taxon>Glires</taxon>
        <taxon>Rodentia</taxon>
        <taxon>Myomorpha</taxon>
        <taxon>Muroidea</taxon>
        <taxon>Cricetidae</taxon>
        <taxon>Cricetinae</taxon>
        <taxon>Cricetulus</taxon>
    </lineage>
</organism>
<protein>
    <recommendedName>
        <fullName evidence="4">Secreted protein</fullName>
    </recommendedName>
</protein>
<dbReference type="Proteomes" id="UP000001075">
    <property type="component" value="Unassembled WGS sequence"/>
</dbReference>
<evidence type="ECO:0008006" key="4">
    <source>
        <dbReference type="Google" id="ProtNLM"/>
    </source>
</evidence>
<dbReference type="InParanoid" id="G3GSC0"/>
<dbReference type="AlphaFoldDB" id="G3GSC0"/>
<accession>G3GSC0</accession>
<evidence type="ECO:0000313" key="3">
    <source>
        <dbReference type="Proteomes" id="UP000001075"/>
    </source>
</evidence>
<evidence type="ECO:0000256" key="1">
    <source>
        <dbReference type="SAM" id="SignalP"/>
    </source>
</evidence>
<evidence type="ECO:0000313" key="2">
    <source>
        <dbReference type="EMBL" id="EGV93084.1"/>
    </source>
</evidence>
<proteinExistence type="predicted"/>
<gene>
    <name evidence="2" type="ORF">I79_000441</name>
</gene>
<reference evidence="3" key="1">
    <citation type="journal article" date="2011" name="Nat. Biotechnol.">
        <title>The genomic sequence of the Chinese hamster ovary (CHO)-K1 cell line.</title>
        <authorList>
            <person name="Xu X."/>
            <person name="Nagarajan H."/>
            <person name="Lewis N.E."/>
            <person name="Pan S."/>
            <person name="Cai Z."/>
            <person name="Liu X."/>
            <person name="Chen W."/>
            <person name="Xie M."/>
            <person name="Wang W."/>
            <person name="Hammond S."/>
            <person name="Andersen M.R."/>
            <person name="Neff N."/>
            <person name="Passarelli B."/>
            <person name="Koh W."/>
            <person name="Fan H.C."/>
            <person name="Wang J."/>
            <person name="Gui Y."/>
            <person name="Lee K.H."/>
            <person name="Betenbaugh M.J."/>
            <person name="Quake S.R."/>
            <person name="Famili I."/>
            <person name="Palsson B.O."/>
            <person name="Wang J."/>
        </authorList>
    </citation>
    <scope>NUCLEOTIDE SEQUENCE [LARGE SCALE GENOMIC DNA]</scope>
    <source>
        <strain evidence="3">CHO K1 cell line</strain>
    </source>
</reference>
<feature type="signal peptide" evidence="1">
    <location>
        <begin position="1"/>
        <end position="19"/>
    </location>
</feature>
<sequence length="75" mass="8548">MKLSRVSQLNLLLWAVAQRTDLAGSIRLHFGCCQTNYNPKWIKCKNEVKRYNTGRVAVGTRLTQILSKQLIDQTG</sequence>
<name>G3GSC0_CRIGR</name>
<feature type="chain" id="PRO_5003443726" description="Secreted protein" evidence="1">
    <location>
        <begin position="20"/>
        <end position="75"/>
    </location>
</feature>